<dbReference type="PANTHER" id="PTHR30269">
    <property type="entry name" value="TRANSMEMBRANE PROTEIN YFCA"/>
    <property type="match status" value="1"/>
</dbReference>
<dbReference type="OrthoDB" id="7028171at2"/>
<keyword evidence="3" id="KW-0813">Transport</keyword>
<gene>
    <name evidence="9" type="ORF">DFK10_05195</name>
</gene>
<feature type="transmembrane region" description="Helical" evidence="8">
    <location>
        <begin position="96"/>
        <end position="115"/>
    </location>
</feature>
<dbReference type="InterPro" id="IPR002781">
    <property type="entry name" value="TM_pro_TauE-like"/>
</dbReference>
<dbReference type="Proteomes" id="UP000245293">
    <property type="component" value="Unassembled WGS sequence"/>
</dbReference>
<feature type="transmembrane region" description="Helical" evidence="8">
    <location>
        <begin position="165"/>
        <end position="186"/>
    </location>
</feature>
<feature type="transmembrane region" description="Helical" evidence="8">
    <location>
        <begin position="71"/>
        <end position="90"/>
    </location>
</feature>
<keyword evidence="7 8" id="KW-0472">Membrane</keyword>
<comment type="subcellular location">
    <subcellularLocation>
        <location evidence="1 8">Cell membrane</location>
        <topology evidence="1 8">Multi-pass membrane protein</topology>
    </subcellularLocation>
</comment>
<evidence type="ECO:0000256" key="6">
    <source>
        <dbReference type="ARBA" id="ARBA00022989"/>
    </source>
</evidence>
<name>A0A2V1P547_9RHOB</name>
<proteinExistence type="inferred from homology"/>
<dbReference type="RefSeq" id="WP_109387313.1">
    <property type="nucleotide sequence ID" value="NZ_QETF01000004.1"/>
</dbReference>
<evidence type="ECO:0000256" key="2">
    <source>
        <dbReference type="ARBA" id="ARBA00009142"/>
    </source>
</evidence>
<evidence type="ECO:0000256" key="3">
    <source>
        <dbReference type="ARBA" id="ARBA00022448"/>
    </source>
</evidence>
<dbReference type="GO" id="GO:0005886">
    <property type="term" value="C:plasma membrane"/>
    <property type="evidence" value="ECO:0007669"/>
    <property type="project" value="UniProtKB-SubCell"/>
</dbReference>
<keyword evidence="6 8" id="KW-1133">Transmembrane helix</keyword>
<evidence type="ECO:0000313" key="10">
    <source>
        <dbReference type="Proteomes" id="UP000245293"/>
    </source>
</evidence>
<evidence type="ECO:0000256" key="8">
    <source>
        <dbReference type="RuleBase" id="RU363041"/>
    </source>
</evidence>
<reference evidence="10" key="1">
    <citation type="submission" date="2018-05" db="EMBL/GenBank/DDBJ databases">
        <authorList>
            <person name="Du Z."/>
            <person name="Wang X."/>
        </authorList>
    </citation>
    <scope>NUCLEOTIDE SEQUENCE [LARGE SCALE GENOMIC DNA]</scope>
    <source>
        <strain evidence="10">WDS4C29</strain>
    </source>
</reference>
<feature type="transmembrane region" description="Helical" evidence="8">
    <location>
        <begin position="224"/>
        <end position="242"/>
    </location>
</feature>
<evidence type="ECO:0000256" key="4">
    <source>
        <dbReference type="ARBA" id="ARBA00022475"/>
    </source>
</evidence>
<keyword evidence="5 8" id="KW-0812">Transmembrane</keyword>
<comment type="caution">
    <text evidence="9">The sequence shown here is derived from an EMBL/GenBank/DDBJ whole genome shotgun (WGS) entry which is preliminary data.</text>
</comment>
<accession>A0A2V1P547</accession>
<evidence type="ECO:0000313" key="9">
    <source>
        <dbReference type="EMBL" id="PWG17619.1"/>
    </source>
</evidence>
<feature type="transmembrane region" description="Helical" evidence="8">
    <location>
        <begin position="198"/>
        <end position="217"/>
    </location>
</feature>
<dbReference type="EMBL" id="QETF01000004">
    <property type="protein sequence ID" value="PWG17619.1"/>
    <property type="molecule type" value="Genomic_DNA"/>
</dbReference>
<protein>
    <recommendedName>
        <fullName evidence="8">Probable membrane transporter protein</fullName>
    </recommendedName>
</protein>
<evidence type="ECO:0000256" key="5">
    <source>
        <dbReference type="ARBA" id="ARBA00022692"/>
    </source>
</evidence>
<dbReference type="Pfam" id="PF01925">
    <property type="entry name" value="TauE"/>
    <property type="match status" value="1"/>
</dbReference>
<dbReference type="InterPro" id="IPR052017">
    <property type="entry name" value="TSUP"/>
</dbReference>
<organism evidence="9 10">
    <name type="scientific">Salibaculum griseiflavum</name>
    <dbReference type="NCBI Taxonomy" id="1914409"/>
    <lineage>
        <taxon>Bacteria</taxon>
        <taxon>Pseudomonadati</taxon>
        <taxon>Pseudomonadota</taxon>
        <taxon>Alphaproteobacteria</taxon>
        <taxon>Rhodobacterales</taxon>
        <taxon>Roseobacteraceae</taxon>
        <taxon>Salibaculum</taxon>
    </lineage>
</organism>
<evidence type="ECO:0000256" key="7">
    <source>
        <dbReference type="ARBA" id="ARBA00023136"/>
    </source>
</evidence>
<keyword evidence="10" id="KW-1185">Reference proteome</keyword>
<feature type="transmembrane region" description="Helical" evidence="8">
    <location>
        <begin position="44"/>
        <end position="64"/>
    </location>
</feature>
<dbReference type="PANTHER" id="PTHR30269:SF37">
    <property type="entry name" value="MEMBRANE TRANSPORTER PROTEIN"/>
    <property type="match status" value="1"/>
</dbReference>
<keyword evidence="4 8" id="KW-1003">Cell membrane</keyword>
<evidence type="ECO:0000256" key="1">
    <source>
        <dbReference type="ARBA" id="ARBA00004651"/>
    </source>
</evidence>
<comment type="similarity">
    <text evidence="2 8">Belongs to the 4-toluene sulfonate uptake permease (TSUP) (TC 2.A.102) family.</text>
</comment>
<sequence>MEGPLFWALALIASVSVGLGKGGLPAVAMLSVPALSLVINPITAAGLLLPVYILSDIFGVWAYRKDFDGKVLKIAMVGMVIGTGIGWATAELVPEWVVRLIIGVIGVSFALNLLLRQGRDAPARPVRAAPGLFWTSISGFTSFVSHSGAPPWQVWVLPLRLSKMAFAGTTTIVFAFANALKLVPYYFLGQLGLENLKIALVLALPAIVAVFLGLKLVRIIPEALFFRFVNWALLAISAKLIWDGLAAA</sequence>
<dbReference type="AlphaFoldDB" id="A0A2V1P547"/>